<evidence type="ECO:0000259" key="2">
    <source>
        <dbReference type="Pfam" id="PF00174"/>
    </source>
</evidence>
<dbReference type="AlphaFoldDB" id="A0A6J4NGI6"/>
<protein>
    <recommendedName>
        <fullName evidence="2">Oxidoreductase molybdopterin-binding domain-containing protein</fullName>
    </recommendedName>
</protein>
<proteinExistence type="predicted"/>
<dbReference type="Pfam" id="PF00174">
    <property type="entry name" value="Oxidored_molyb"/>
    <property type="match status" value="1"/>
</dbReference>
<organism evidence="3">
    <name type="scientific">uncultured Nocardioidaceae bacterium</name>
    <dbReference type="NCBI Taxonomy" id="253824"/>
    <lineage>
        <taxon>Bacteria</taxon>
        <taxon>Bacillati</taxon>
        <taxon>Actinomycetota</taxon>
        <taxon>Actinomycetes</taxon>
        <taxon>Propionibacteriales</taxon>
        <taxon>Nocardioidaceae</taxon>
        <taxon>environmental samples</taxon>
    </lineage>
</organism>
<dbReference type="InterPro" id="IPR000572">
    <property type="entry name" value="OxRdtase_Mopterin-bd_dom"/>
</dbReference>
<sequence length="258" mass="28498">MSEIRSSRSGTTPRALPPGQRRVEGFPRFGTHLQRPAPQIPVDPVIEVHGAVEVPVRFRVQDLAELPRSEIMADFHCVAGWSATDLSWAGVRFRTFYEQVIAPGLRADQEVTHLATVGLDGYRCVMTLEDALGEDVLIADTLDGRPLGSDHGAPARFVSPSQYGYVSTKHLSGIELLTGTPDENFGAGYPLARLLMRRPLFARHPRSRVALEERNGQLPTWLIRPVYRAFVPAIRRLSARGAEQADRSGGRSMEGPVR</sequence>
<accession>A0A6J4NGI6</accession>
<gene>
    <name evidence="3" type="ORF">AVDCRST_MAG47-2250</name>
</gene>
<dbReference type="Gene3D" id="3.90.420.10">
    <property type="entry name" value="Oxidoreductase, molybdopterin-binding domain"/>
    <property type="match status" value="1"/>
</dbReference>
<feature type="region of interest" description="Disordered" evidence="1">
    <location>
        <begin position="1"/>
        <end position="25"/>
    </location>
</feature>
<dbReference type="PANTHER" id="PTHR43032:SF4">
    <property type="entry name" value="OXIDOREDUCTASE MOLYBDOPTERIN-BINDING DOMAIN-CONTAINING PROTEIN"/>
    <property type="match status" value="1"/>
</dbReference>
<name>A0A6J4NGI6_9ACTN</name>
<dbReference type="EMBL" id="CADCUK010000149">
    <property type="protein sequence ID" value="CAA9382154.1"/>
    <property type="molecule type" value="Genomic_DNA"/>
</dbReference>
<feature type="domain" description="Oxidoreductase molybdopterin-binding" evidence="2">
    <location>
        <begin position="46"/>
        <end position="179"/>
    </location>
</feature>
<evidence type="ECO:0000313" key="3">
    <source>
        <dbReference type="EMBL" id="CAA9382154.1"/>
    </source>
</evidence>
<dbReference type="InterPro" id="IPR036374">
    <property type="entry name" value="OxRdtase_Mopterin-bd_sf"/>
</dbReference>
<reference evidence="3" key="1">
    <citation type="submission" date="2020-02" db="EMBL/GenBank/DDBJ databases">
        <authorList>
            <person name="Meier V. D."/>
        </authorList>
    </citation>
    <scope>NUCLEOTIDE SEQUENCE</scope>
    <source>
        <strain evidence="3">AVDCRST_MAG47</strain>
    </source>
</reference>
<dbReference type="PANTHER" id="PTHR43032">
    <property type="entry name" value="PROTEIN-METHIONINE-SULFOXIDE REDUCTASE"/>
    <property type="match status" value="1"/>
</dbReference>
<dbReference type="SUPFAM" id="SSF56524">
    <property type="entry name" value="Oxidoreductase molybdopterin-binding domain"/>
    <property type="match status" value="1"/>
</dbReference>
<evidence type="ECO:0000256" key="1">
    <source>
        <dbReference type="SAM" id="MobiDB-lite"/>
    </source>
</evidence>